<name>A0A1D2MRV1_ORCCI</name>
<dbReference type="InterPro" id="IPR042418">
    <property type="entry name" value="TXNDC15"/>
</dbReference>
<dbReference type="PROSITE" id="PS51352">
    <property type="entry name" value="THIOREDOXIN_2"/>
    <property type="match status" value="1"/>
</dbReference>
<dbReference type="Pfam" id="PF00085">
    <property type="entry name" value="Thioredoxin"/>
    <property type="match status" value="1"/>
</dbReference>
<feature type="chain" id="PRO_5008904444" evidence="2">
    <location>
        <begin position="22"/>
        <end position="286"/>
    </location>
</feature>
<keyword evidence="1" id="KW-0812">Transmembrane</keyword>
<organism evidence="4 5">
    <name type="scientific">Orchesella cincta</name>
    <name type="common">Springtail</name>
    <name type="synonym">Podura cincta</name>
    <dbReference type="NCBI Taxonomy" id="48709"/>
    <lineage>
        <taxon>Eukaryota</taxon>
        <taxon>Metazoa</taxon>
        <taxon>Ecdysozoa</taxon>
        <taxon>Arthropoda</taxon>
        <taxon>Hexapoda</taxon>
        <taxon>Collembola</taxon>
        <taxon>Entomobryomorpha</taxon>
        <taxon>Entomobryoidea</taxon>
        <taxon>Orchesellidae</taxon>
        <taxon>Orchesellinae</taxon>
        <taxon>Orchesella</taxon>
    </lineage>
</organism>
<sequence>MILTAKLFTFWLLSLSLHVGCEVNNTNDVIMEVDWWKSMISYRNSSQLSSKKLQDERGSEITSLSRLFEDPVAVNKKKCPYCRLRCATLRHSIQDELKYSVMNASSGLPLPAVKIASSKELDYELLRIELYNLRNVSAPAKCTLVIFYAPWCPWSAKAAPHLNAVSRAFKNIQFVGVDAYSSSSFDISNYGIYGVPSLLLFHNGRLHTRYNGSDITMHSVANLKRHTDQIPGEMEMKSVDFRGPLRSTPAPLSFYYRKELLMGSWLFILASALYYLLKWEVFFKLF</sequence>
<keyword evidence="1" id="KW-0472">Membrane</keyword>
<dbReference type="InterPro" id="IPR013766">
    <property type="entry name" value="Thioredoxin_domain"/>
</dbReference>
<dbReference type="PANTHER" id="PTHR14684:SF2">
    <property type="entry name" value="THIOREDOXIN DOMAIN-CONTAINING PROTEIN 15"/>
    <property type="match status" value="1"/>
</dbReference>
<dbReference type="PANTHER" id="PTHR14684">
    <property type="entry name" value="THIOREDOXIN DOMAIN-CONTAINING PROTEIN 15"/>
    <property type="match status" value="1"/>
</dbReference>
<proteinExistence type="predicted"/>
<evidence type="ECO:0000256" key="1">
    <source>
        <dbReference type="SAM" id="Phobius"/>
    </source>
</evidence>
<feature type="domain" description="Thioredoxin" evidence="3">
    <location>
        <begin position="104"/>
        <end position="232"/>
    </location>
</feature>
<accession>A0A1D2MRV1</accession>
<evidence type="ECO:0000259" key="3">
    <source>
        <dbReference type="PROSITE" id="PS51352"/>
    </source>
</evidence>
<gene>
    <name evidence="4" type="ORF">Ocin01_10910</name>
</gene>
<dbReference type="Gene3D" id="3.40.30.10">
    <property type="entry name" value="Glutaredoxin"/>
    <property type="match status" value="1"/>
</dbReference>
<keyword evidence="2" id="KW-0732">Signal</keyword>
<comment type="caution">
    <text evidence="4">The sequence shown here is derived from an EMBL/GenBank/DDBJ whole genome shotgun (WGS) entry which is preliminary data.</text>
</comment>
<dbReference type="GO" id="GO:0005929">
    <property type="term" value="C:cilium"/>
    <property type="evidence" value="ECO:0007669"/>
    <property type="project" value="TreeGrafter"/>
</dbReference>
<dbReference type="EMBL" id="LJIJ01000623">
    <property type="protein sequence ID" value="ODM95763.1"/>
    <property type="molecule type" value="Genomic_DNA"/>
</dbReference>
<feature type="signal peptide" evidence="2">
    <location>
        <begin position="1"/>
        <end position="21"/>
    </location>
</feature>
<evidence type="ECO:0000313" key="5">
    <source>
        <dbReference type="Proteomes" id="UP000094527"/>
    </source>
</evidence>
<dbReference type="OrthoDB" id="1899781at2759"/>
<protein>
    <submittedName>
        <fullName evidence="4">Thioredoxin domain-containing protein 15</fullName>
    </submittedName>
</protein>
<evidence type="ECO:0000313" key="4">
    <source>
        <dbReference type="EMBL" id="ODM95763.1"/>
    </source>
</evidence>
<evidence type="ECO:0000256" key="2">
    <source>
        <dbReference type="SAM" id="SignalP"/>
    </source>
</evidence>
<reference evidence="4 5" key="1">
    <citation type="journal article" date="2016" name="Genome Biol. Evol.">
        <title>Gene Family Evolution Reflects Adaptation to Soil Environmental Stressors in the Genome of the Collembolan Orchesella cincta.</title>
        <authorList>
            <person name="Faddeeva-Vakhrusheva A."/>
            <person name="Derks M.F."/>
            <person name="Anvar S.Y."/>
            <person name="Agamennone V."/>
            <person name="Suring W."/>
            <person name="Smit S."/>
            <person name="van Straalen N.M."/>
            <person name="Roelofs D."/>
        </authorList>
    </citation>
    <scope>NUCLEOTIDE SEQUENCE [LARGE SCALE GENOMIC DNA]</scope>
    <source>
        <tissue evidence="4">Mixed pool</tissue>
    </source>
</reference>
<feature type="transmembrane region" description="Helical" evidence="1">
    <location>
        <begin position="260"/>
        <end position="277"/>
    </location>
</feature>
<dbReference type="SUPFAM" id="SSF52833">
    <property type="entry name" value="Thioredoxin-like"/>
    <property type="match status" value="1"/>
</dbReference>
<dbReference type="Proteomes" id="UP000094527">
    <property type="component" value="Unassembled WGS sequence"/>
</dbReference>
<dbReference type="AlphaFoldDB" id="A0A1D2MRV1"/>
<keyword evidence="1" id="KW-1133">Transmembrane helix</keyword>
<keyword evidence="5" id="KW-1185">Reference proteome</keyword>
<dbReference type="InterPro" id="IPR036249">
    <property type="entry name" value="Thioredoxin-like_sf"/>
</dbReference>
<dbReference type="GO" id="GO:0060271">
    <property type="term" value="P:cilium assembly"/>
    <property type="evidence" value="ECO:0007669"/>
    <property type="project" value="TreeGrafter"/>
</dbReference>